<comment type="catalytic activity">
    <reaction evidence="3">
        <text>a ribonucleoside 5'-triphosphate + H2O = a ribonucleoside 5'-phosphate + diphosphate + H(+)</text>
        <dbReference type="Rhea" id="RHEA:23996"/>
        <dbReference type="ChEBI" id="CHEBI:15377"/>
        <dbReference type="ChEBI" id="CHEBI:15378"/>
        <dbReference type="ChEBI" id="CHEBI:33019"/>
        <dbReference type="ChEBI" id="CHEBI:58043"/>
        <dbReference type="ChEBI" id="CHEBI:61557"/>
        <dbReference type="EC" id="3.6.1.9"/>
    </reaction>
</comment>
<comment type="cofactor">
    <cofactor evidence="1 3">
        <name>a divalent metal cation</name>
        <dbReference type="ChEBI" id="CHEBI:60240"/>
    </cofactor>
</comment>
<evidence type="ECO:0000256" key="3">
    <source>
        <dbReference type="HAMAP-Rule" id="MF_00528"/>
    </source>
</evidence>
<keyword evidence="3" id="KW-0963">Cytoplasm</keyword>
<comment type="function">
    <text evidence="3">Nucleoside triphosphate pyrophosphatase. May have a dual role in cell division arrest and in preventing the incorporation of modified nucleotides into cellular nucleic acids.</text>
</comment>
<proteinExistence type="inferred from homology"/>
<dbReference type="PIRSF" id="PIRSF006305">
    <property type="entry name" value="Maf"/>
    <property type="match status" value="1"/>
</dbReference>
<accession>A0A7G9RZL3</accession>
<keyword evidence="2 3" id="KW-0378">Hydrolase</keyword>
<dbReference type="PANTHER" id="PTHR43213">
    <property type="entry name" value="BIFUNCTIONAL DTTP/UTP PYROPHOSPHATASE/METHYLTRANSFERASE PROTEIN-RELATED"/>
    <property type="match status" value="1"/>
</dbReference>
<evidence type="ECO:0000313" key="4">
    <source>
        <dbReference type="EMBL" id="QNN61038.1"/>
    </source>
</evidence>
<dbReference type="Gene3D" id="3.90.950.10">
    <property type="match status" value="1"/>
</dbReference>
<dbReference type="EC" id="3.6.1.9" evidence="3"/>
<keyword evidence="5" id="KW-1185">Reference proteome</keyword>
<reference evidence="4 5" key="1">
    <citation type="submission" date="2020-08" db="EMBL/GenBank/DDBJ databases">
        <title>Genome sequence of Erysipelothrix inopinata DSM 15511T.</title>
        <authorList>
            <person name="Hyun D.-W."/>
            <person name="Bae J.-W."/>
        </authorList>
    </citation>
    <scope>NUCLEOTIDE SEQUENCE [LARGE SCALE GENOMIC DNA]</scope>
    <source>
        <strain evidence="4 5">DSM 15511</strain>
    </source>
</reference>
<dbReference type="Proteomes" id="UP000515928">
    <property type="component" value="Chromosome"/>
</dbReference>
<dbReference type="GO" id="GO:0005737">
    <property type="term" value="C:cytoplasm"/>
    <property type="evidence" value="ECO:0007669"/>
    <property type="project" value="UniProtKB-SubCell"/>
</dbReference>
<dbReference type="KEGG" id="eio:H9L01_01340"/>
<dbReference type="Pfam" id="PF02545">
    <property type="entry name" value="Maf"/>
    <property type="match status" value="1"/>
</dbReference>
<gene>
    <name evidence="4" type="primary">maf</name>
    <name evidence="4" type="ORF">H9L01_01340</name>
</gene>
<dbReference type="HAMAP" id="MF_00528">
    <property type="entry name" value="Maf"/>
    <property type="match status" value="1"/>
</dbReference>
<name>A0A7G9RZL3_9FIRM</name>
<dbReference type="AlphaFoldDB" id="A0A7G9RZL3"/>
<sequence>MKLILASNSLTRKQILKSVDFNFETVPSRIEEVSVKEDPREYCMDLSFQKAKSVGNLIKEGIILSADSVITINGKILEKPKNLSEAREMMELLSGEKNTAITGVTLFDKSTGKIRSFYEETEVFFKSLSSEEIDWYLENEEHIFDRAGYSIAGKASLFVSRIEGDYNNILGLPLNKVTTELTKMGFSVQDFRQAEKED</sequence>
<dbReference type="GO" id="GO:0047429">
    <property type="term" value="F:nucleoside triphosphate diphosphatase activity"/>
    <property type="evidence" value="ECO:0007669"/>
    <property type="project" value="UniProtKB-EC"/>
</dbReference>
<keyword evidence="3" id="KW-0546">Nucleotide metabolism</keyword>
<comment type="catalytic activity">
    <reaction evidence="3">
        <text>a 2'-deoxyribonucleoside 5'-triphosphate + H2O = a 2'-deoxyribonucleoside 5'-phosphate + diphosphate + H(+)</text>
        <dbReference type="Rhea" id="RHEA:44644"/>
        <dbReference type="ChEBI" id="CHEBI:15377"/>
        <dbReference type="ChEBI" id="CHEBI:15378"/>
        <dbReference type="ChEBI" id="CHEBI:33019"/>
        <dbReference type="ChEBI" id="CHEBI:61560"/>
        <dbReference type="ChEBI" id="CHEBI:65317"/>
        <dbReference type="EC" id="3.6.1.9"/>
    </reaction>
</comment>
<evidence type="ECO:0000256" key="1">
    <source>
        <dbReference type="ARBA" id="ARBA00001968"/>
    </source>
</evidence>
<comment type="caution">
    <text evidence="3">Lacks conserved residue(s) required for the propagation of feature annotation.</text>
</comment>
<dbReference type="SUPFAM" id="SSF52972">
    <property type="entry name" value="ITPase-like"/>
    <property type="match status" value="1"/>
</dbReference>
<dbReference type="CDD" id="cd00555">
    <property type="entry name" value="Maf"/>
    <property type="match status" value="1"/>
</dbReference>
<feature type="active site" description="Proton acceptor" evidence="3">
    <location>
        <position position="67"/>
    </location>
</feature>
<dbReference type="EMBL" id="CP060715">
    <property type="protein sequence ID" value="QNN61038.1"/>
    <property type="molecule type" value="Genomic_DNA"/>
</dbReference>
<evidence type="ECO:0000313" key="5">
    <source>
        <dbReference type="Proteomes" id="UP000515928"/>
    </source>
</evidence>
<comment type="similarity">
    <text evidence="3">Belongs to the Maf family.</text>
</comment>
<dbReference type="InterPro" id="IPR003697">
    <property type="entry name" value="Maf-like"/>
</dbReference>
<evidence type="ECO:0000256" key="2">
    <source>
        <dbReference type="ARBA" id="ARBA00022801"/>
    </source>
</evidence>
<dbReference type="InterPro" id="IPR029001">
    <property type="entry name" value="ITPase-like_fam"/>
</dbReference>
<dbReference type="RefSeq" id="WP_187534156.1">
    <property type="nucleotide sequence ID" value="NZ_CBCSHU010000019.1"/>
</dbReference>
<protein>
    <recommendedName>
        <fullName evidence="3">Nucleoside triphosphate pyrophosphatase</fullName>
        <ecNumber evidence="3">3.6.1.9</ecNumber>
    </recommendedName>
    <alternativeName>
        <fullName evidence="3">Nucleotide pyrophosphatase</fullName>
        <shortName evidence="3">Nucleotide PPase</shortName>
    </alternativeName>
</protein>
<organism evidence="4 5">
    <name type="scientific">Erysipelothrix inopinata</name>
    <dbReference type="NCBI Taxonomy" id="225084"/>
    <lineage>
        <taxon>Bacteria</taxon>
        <taxon>Bacillati</taxon>
        <taxon>Bacillota</taxon>
        <taxon>Erysipelotrichia</taxon>
        <taxon>Erysipelotrichales</taxon>
        <taxon>Erysipelotrichaceae</taxon>
        <taxon>Erysipelothrix</taxon>
    </lineage>
</organism>
<comment type="subcellular location">
    <subcellularLocation>
        <location evidence="3">Cytoplasm</location>
    </subcellularLocation>
</comment>
<dbReference type="GO" id="GO:0009117">
    <property type="term" value="P:nucleotide metabolic process"/>
    <property type="evidence" value="ECO:0007669"/>
    <property type="project" value="UniProtKB-KW"/>
</dbReference>
<dbReference type="NCBIfam" id="TIGR00172">
    <property type="entry name" value="maf"/>
    <property type="match status" value="1"/>
</dbReference>
<dbReference type="PANTHER" id="PTHR43213:SF5">
    <property type="entry name" value="BIFUNCTIONAL DTTP_UTP PYROPHOSPHATASE_METHYLTRANSFERASE PROTEIN-RELATED"/>
    <property type="match status" value="1"/>
</dbReference>